<evidence type="ECO:0000313" key="1">
    <source>
        <dbReference type="EMBL" id="KEO54940.1"/>
    </source>
</evidence>
<keyword evidence="2" id="KW-1185">Reference proteome</keyword>
<dbReference type="EMBL" id="AUND01000006">
    <property type="protein sequence ID" value="KEO54940.1"/>
    <property type="molecule type" value="Genomic_DNA"/>
</dbReference>
<dbReference type="STRING" id="1353537.TP2_16970"/>
<organism evidence="1 2">
    <name type="scientific">Thioclava pacifica DSM 10166</name>
    <dbReference type="NCBI Taxonomy" id="1353537"/>
    <lineage>
        <taxon>Bacteria</taxon>
        <taxon>Pseudomonadati</taxon>
        <taxon>Pseudomonadota</taxon>
        <taxon>Alphaproteobacteria</taxon>
        <taxon>Rhodobacterales</taxon>
        <taxon>Paracoccaceae</taxon>
        <taxon>Thioclava</taxon>
    </lineage>
</organism>
<reference evidence="1 2" key="1">
    <citation type="submission" date="2013-07" db="EMBL/GenBank/DDBJ databases">
        <title>Thioclava pacifica DSM 10166 Genome Sequencing.</title>
        <authorList>
            <person name="Lai Q."/>
            <person name="Shao Z."/>
        </authorList>
    </citation>
    <scope>NUCLEOTIDE SEQUENCE [LARGE SCALE GENOMIC DNA]</scope>
    <source>
        <strain evidence="1 2">DSM 10166</strain>
    </source>
</reference>
<dbReference type="Proteomes" id="UP000027432">
    <property type="component" value="Unassembled WGS sequence"/>
</dbReference>
<dbReference type="OrthoDB" id="9772484at2"/>
<gene>
    <name evidence="1" type="ORF">TP2_16970</name>
</gene>
<dbReference type="eggNOG" id="COG0415">
    <property type="taxonomic scope" value="Bacteria"/>
</dbReference>
<dbReference type="AlphaFoldDB" id="A0A074JGA3"/>
<dbReference type="RefSeq" id="WP_157617042.1">
    <property type="nucleotide sequence ID" value="NZ_AUND01000006.1"/>
</dbReference>
<sequence>MNSTRGLRNRAPLKDWTAQAEFELTECGITLCELSRDRDRVVWPHATAGFGKVKKKIRRILDQLGLD</sequence>
<name>A0A074JGA3_9RHOB</name>
<comment type="caution">
    <text evidence="1">The sequence shown here is derived from an EMBL/GenBank/DDBJ whole genome shotgun (WGS) entry which is preliminary data.</text>
</comment>
<evidence type="ECO:0000313" key="2">
    <source>
        <dbReference type="Proteomes" id="UP000027432"/>
    </source>
</evidence>
<accession>A0A074JGA3</accession>
<protein>
    <submittedName>
        <fullName evidence="1">Uncharacterized protein</fullName>
    </submittedName>
</protein>
<proteinExistence type="predicted"/>